<name>A0ABR4Z4M3_9NOCA</name>
<comment type="caution">
    <text evidence="2">The sequence shown here is derived from an EMBL/GenBank/DDBJ whole genome shotgun (WGS) entry which is preliminary data.</text>
</comment>
<protein>
    <recommendedName>
        <fullName evidence="1">DUF3631 domain-containing protein</fullName>
    </recommendedName>
</protein>
<sequence>MSNVLPMHGDLQPDPALAAALDEIEQFFARYTVLPDDHCYSVLALWAAHTWVSDIFYVTPRLILDSPEPGSGKTRVLELLHLLCHRPMFTFSTTPSALYRSISMYELSPTILQDEADAVFGRGSSQTQDIRALFNAGYKRGATVQRSAKGEDGGVENFEVFAPVALAGIAGNMPDTITSRSITIHMRRRRASDHVEPFRERHAAAATAGFRREFQRWAFDSPAGQRQALAHHEPVVPEGVRDRAAEIWEPLLTVADNAGSHWSRIAREACEYFVLHREDPTPVSPGVQLLRDLYRIFDGQQQMHTKDILPALYDLEEGGEWVTYQRGGALTARQMAELLSRYGVQRKTLKVRGVAGKGYVVQGDTGLGQAWERYVENG</sequence>
<dbReference type="Pfam" id="PF12307">
    <property type="entry name" value="DUF3631"/>
    <property type="match status" value="1"/>
</dbReference>
<keyword evidence="3" id="KW-1185">Reference proteome</keyword>
<accession>A0ABR4Z4M3</accession>
<organism evidence="2 3">
    <name type="scientific">Nocardia vulneris</name>
    <dbReference type="NCBI Taxonomy" id="1141657"/>
    <lineage>
        <taxon>Bacteria</taxon>
        <taxon>Bacillati</taxon>
        <taxon>Actinomycetota</taxon>
        <taxon>Actinomycetes</taxon>
        <taxon>Mycobacteriales</taxon>
        <taxon>Nocardiaceae</taxon>
        <taxon>Nocardia</taxon>
    </lineage>
</organism>
<feature type="domain" description="DUF3631" evidence="1">
    <location>
        <begin position="185"/>
        <end position="374"/>
    </location>
</feature>
<evidence type="ECO:0000313" key="2">
    <source>
        <dbReference type="EMBL" id="KIA60251.1"/>
    </source>
</evidence>
<reference evidence="2 3" key="1">
    <citation type="journal article" date="2014" name="Int. J. Syst. Evol. Microbiol.">
        <title>Nocardia vulneris sp. nov., isolated from wounds of human patients in North America.</title>
        <authorList>
            <person name="Lasker B.A."/>
            <person name="Bell M."/>
            <person name="Klenk H.P."/>
            <person name="Sproer C."/>
            <person name="Schumann C."/>
            <person name="Schumann P."/>
            <person name="Brown J.M."/>
        </authorList>
    </citation>
    <scope>NUCLEOTIDE SEQUENCE [LARGE SCALE GENOMIC DNA]</scope>
    <source>
        <strain evidence="2 3">W9851</strain>
    </source>
</reference>
<dbReference type="InterPro" id="IPR022081">
    <property type="entry name" value="DUF3631"/>
</dbReference>
<evidence type="ECO:0000259" key="1">
    <source>
        <dbReference type="Pfam" id="PF12307"/>
    </source>
</evidence>
<proteinExistence type="predicted"/>
<dbReference type="Proteomes" id="UP000031364">
    <property type="component" value="Unassembled WGS sequence"/>
</dbReference>
<evidence type="ECO:0000313" key="3">
    <source>
        <dbReference type="Proteomes" id="UP000031364"/>
    </source>
</evidence>
<dbReference type="RefSeq" id="WP_043680928.1">
    <property type="nucleotide sequence ID" value="NZ_BDCI01000055.1"/>
</dbReference>
<dbReference type="EMBL" id="JNFP01000075">
    <property type="protein sequence ID" value="KIA60251.1"/>
    <property type="molecule type" value="Genomic_DNA"/>
</dbReference>
<gene>
    <name evidence="2" type="ORF">FG87_38225</name>
</gene>